<name>V6K763_STRRC</name>
<evidence type="ECO:0000256" key="6">
    <source>
        <dbReference type="ARBA" id="ARBA00022679"/>
    </source>
</evidence>
<evidence type="ECO:0000313" key="11">
    <source>
        <dbReference type="EMBL" id="EST24799.1"/>
    </source>
</evidence>
<evidence type="ECO:0000256" key="2">
    <source>
        <dbReference type="ARBA" id="ARBA00005684"/>
    </source>
</evidence>
<evidence type="ECO:0000256" key="3">
    <source>
        <dbReference type="ARBA" id="ARBA00012560"/>
    </source>
</evidence>
<evidence type="ECO:0000256" key="1">
    <source>
        <dbReference type="ARBA" id="ARBA00000439"/>
    </source>
</evidence>
<evidence type="ECO:0000313" key="12">
    <source>
        <dbReference type="Proteomes" id="UP000017984"/>
    </source>
</evidence>
<evidence type="ECO:0000256" key="4">
    <source>
        <dbReference type="ARBA" id="ARBA00020295"/>
    </source>
</evidence>
<dbReference type="EMBL" id="AWQX01000259">
    <property type="protein sequence ID" value="EST24799.1"/>
    <property type="molecule type" value="Genomic_DNA"/>
</dbReference>
<evidence type="ECO:0000256" key="8">
    <source>
        <dbReference type="ARBA" id="ARBA00031423"/>
    </source>
</evidence>
<dbReference type="GO" id="GO:0004134">
    <property type="term" value="F:4-alpha-glucanotransferase activity"/>
    <property type="evidence" value="ECO:0007669"/>
    <property type="project" value="UniProtKB-EC"/>
</dbReference>
<dbReference type="InterPro" id="IPR017853">
    <property type="entry name" value="GH"/>
</dbReference>
<dbReference type="PANTHER" id="PTHR32438:SF5">
    <property type="entry name" value="4-ALPHA-GLUCANOTRANSFERASE DPE1, CHLOROPLASTIC_AMYLOPLASTIC"/>
    <property type="match status" value="1"/>
</dbReference>
<evidence type="ECO:0000256" key="5">
    <source>
        <dbReference type="ARBA" id="ARBA00022676"/>
    </source>
</evidence>
<organism evidence="11 12">
    <name type="scientific">Streptomyces roseochromogenus subsp. oscitans DS 12.976</name>
    <dbReference type="NCBI Taxonomy" id="1352936"/>
    <lineage>
        <taxon>Bacteria</taxon>
        <taxon>Bacillati</taxon>
        <taxon>Actinomycetota</taxon>
        <taxon>Actinomycetes</taxon>
        <taxon>Kitasatosporales</taxon>
        <taxon>Streptomycetaceae</taxon>
        <taxon>Streptomyces</taxon>
    </lineage>
</organism>
<proteinExistence type="inferred from homology"/>
<dbReference type="STRING" id="1352936.M878_29860"/>
<sequence length="723" mass="77845">MTSGFEDAGDSAGSGDFGDADLARLAELHGVATSYSPAPGRTVAVPASAVVAALAALGVDAGAPDAVRTALAARERELRERLLPPTVVHWAGDPQGPAALAALPPGTRLRVETEDGEEREAAEGLPLGVHRVTAVAPDGRTGHAHLVVAPDRLPAPPGRSYGLLVQLYSLLSRRSWGMGDLADLAELAGWAARTAGAGFVQVNPLHAAVPGAPTDPSPYRPSSRRFPDPVHLRIEAVPEFAYVADRERLSALLERAERLRATVLDKGALIDRDAVWELKREVLELVLAVPLAPGRQAAYDDFRAAHGEALDDHATWYALAETHGSDWHRWPDELRDPRSAATVRARTDLADRVAFHTRLAWLTDAQLRAAQRVASEAGMAVGIVHDLAVGVHPAGADAWAQQEVFAAGTSVGAPPDAFNARGQDWGLPPWRPDRLAATGHAPYRDLLRALFRYAGALRIDHVMGLFRLWWVPQGSPPTEGTYVRYDAEAMLAILALEATRAGAVVIGEDLGTVEPGVRETLQRRGVLGTSVLWFERDWEGDGRPLPPDRWRADCLATATTHDLPPTAARLTGDHVDLRDRLGLLTRPAAEERAEAVADTAEWLALLGSLGLVDRTAAGPPGTDEEEEIRAVHRFLLRTPARLIGVWLPDGVGDRRPQNLPGTWDQYPNWRLPIADREGRPVPLEELTDVPRLRALLAVFEQVGGVSAAARGPRARELPDGSLT</sequence>
<dbReference type="OrthoDB" id="9811841at2"/>
<accession>V6K763</accession>
<dbReference type="AlphaFoldDB" id="V6K763"/>
<gene>
    <name evidence="11" type="ORF">M878_29860</name>
</gene>
<dbReference type="PANTHER" id="PTHR32438">
    <property type="entry name" value="4-ALPHA-GLUCANOTRANSFERASE DPE1, CHLOROPLASTIC/AMYLOPLASTIC"/>
    <property type="match status" value="1"/>
</dbReference>
<dbReference type="Gene3D" id="3.20.20.80">
    <property type="entry name" value="Glycosidases"/>
    <property type="match status" value="1"/>
</dbReference>
<protein>
    <recommendedName>
        <fullName evidence="4 10">4-alpha-glucanotransferase</fullName>
        <ecNumber evidence="3 10">2.4.1.25</ecNumber>
    </recommendedName>
    <alternativeName>
        <fullName evidence="8 10">Amylomaltase</fullName>
    </alternativeName>
    <alternativeName>
        <fullName evidence="9 10">Disproportionating enzyme</fullName>
    </alternativeName>
</protein>
<keyword evidence="12" id="KW-1185">Reference proteome</keyword>
<keyword evidence="7 10" id="KW-0119">Carbohydrate metabolism</keyword>
<reference evidence="11 12" key="1">
    <citation type="journal article" date="2014" name="Genome Announc.">
        <title>Draft Genome Sequence of Streptomyces roseochromogenes subsp. oscitans DS 12.976, Producer of the Aminocoumarin Antibiotic Clorobiocin.</title>
        <authorList>
            <person name="Ruckert C."/>
            <person name="Kalinowski J."/>
            <person name="Heide L."/>
            <person name="Apel A.K."/>
        </authorList>
    </citation>
    <scope>NUCLEOTIDE SEQUENCE [LARGE SCALE GENOMIC DNA]</scope>
    <source>
        <strain evidence="11 12">DS 12.976</strain>
    </source>
</reference>
<evidence type="ECO:0000256" key="9">
    <source>
        <dbReference type="ARBA" id="ARBA00031501"/>
    </source>
</evidence>
<dbReference type="RefSeq" id="WP_023550694.1">
    <property type="nucleotide sequence ID" value="NZ_CM002285.1"/>
</dbReference>
<dbReference type="HOGENOM" id="CLU_022072_1_0_11"/>
<comment type="catalytic activity">
    <reaction evidence="1 10">
        <text>Transfers a segment of a (1-&gt;4)-alpha-D-glucan to a new position in an acceptor, which may be glucose or a (1-&gt;4)-alpha-D-glucan.</text>
        <dbReference type="EC" id="2.4.1.25"/>
    </reaction>
</comment>
<comment type="caution">
    <text evidence="11">The sequence shown here is derived from an EMBL/GenBank/DDBJ whole genome shotgun (WGS) entry which is preliminary data.</text>
</comment>
<dbReference type="Pfam" id="PF02446">
    <property type="entry name" value="Glyco_hydro_77"/>
    <property type="match status" value="1"/>
</dbReference>
<keyword evidence="5 10" id="KW-0328">Glycosyltransferase</keyword>
<dbReference type="GO" id="GO:0005975">
    <property type="term" value="P:carbohydrate metabolic process"/>
    <property type="evidence" value="ECO:0007669"/>
    <property type="project" value="InterPro"/>
</dbReference>
<dbReference type="NCBIfam" id="TIGR00217">
    <property type="entry name" value="malQ"/>
    <property type="match status" value="1"/>
</dbReference>
<dbReference type="PATRIC" id="fig|1352936.5.peg.6227"/>
<dbReference type="InterPro" id="IPR003385">
    <property type="entry name" value="Glyco_hydro_77"/>
</dbReference>
<comment type="similarity">
    <text evidence="2 10">Belongs to the disproportionating enzyme family.</text>
</comment>
<dbReference type="SUPFAM" id="SSF51445">
    <property type="entry name" value="(Trans)glycosidases"/>
    <property type="match status" value="1"/>
</dbReference>
<dbReference type="EC" id="2.4.1.25" evidence="3 10"/>
<dbReference type="Proteomes" id="UP000017984">
    <property type="component" value="Chromosome"/>
</dbReference>
<evidence type="ECO:0000256" key="7">
    <source>
        <dbReference type="ARBA" id="ARBA00023277"/>
    </source>
</evidence>
<evidence type="ECO:0000256" key="10">
    <source>
        <dbReference type="RuleBase" id="RU361207"/>
    </source>
</evidence>
<keyword evidence="6 10" id="KW-0808">Transferase</keyword>